<sequence>MHVLEESRNLSKELVLATPNANRKRNAENASAYLELIIEANAKKEVRFSLDRYRRSPGAKALSGVGSDSRYSDECSSDNDIDRNRLQLRELIGLQMS</sequence>
<evidence type="ECO:0000256" key="1">
    <source>
        <dbReference type="SAM" id="MobiDB-lite"/>
    </source>
</evidence>
<evidence type="ECO:0000313" key="3">
    <source>
        <dbReference type="Proteomes" id="UP001605036"/>
    </source>
</evidence>
<dbReference type="EMBL" id="JBHFFA010000006">
    <property type="protein sequence ID" value="KAL2620420.1"/>
    <property type="molecule type" value="Genomic_DNA"/>
</dbReference>
<gene>
    <name evidence="2" type="ORF">R1flu_000625</name>
</gene>
<name>A0ABD1Y1F0_9MARC</name>
<comment type="caution">
    <text evidence="2">The sequence shown here is derived from an EMBL/GenBank/DDBJ whole genome shotgun (WGS) entry which is preliminary data.</text>
</comment>
<dbReference type="Proteomes" id="UP001605036">
    <property type="component" value="Unassembled WGS sequence"/>
</dbReference>
<feature type="region of interest" description="Disordered" evidence="1">
    <location>
        <begin position="58"/>
        <end position="79"/>
    </location>
</feature>
<accession>A0ABD1Y1F0</accession>
<proteinExistence type="predicted"/>
<organism evidence="2 3">
    <name type="scientific">Riccia fluitans</name>
    <dbReference type="NCBI Taxonomy" id="41844"/>
    <lineage>
        <taxon>Eukaryota</taxon>
        <taxon>Viridiplantae</taxon>
        <taxon>Streptophyta</taxon>
        <taxon>Embryophyta</taxon>
        <taxon>Marchantiophyta</taxon>
        <taxon>Marchantiopsida</taxon>
        <taxon>Marchantiidae</taxon>
        <taxon>Marchantiales</taxon>
        <taxon>Ricciaceae</taxon>
        <taxon>Riccia</taxon>
    </lineage>
</organism>
<keyword evidence="3" id="KW-1185">Reference proteome</keyword>
<protein>
    <submittedName>
        <fullName evidence="2">Uncharacterized protein</fullName>
    </submittedName>
</protein>
<dbReference type="AlphaFoldDB" id="A0ABD1Y1F0"/>
<reference evidence="2 3" key="1">
    <citation type="submission" date="2024-09" db="EMBL/GenBank/DDBJ databases">
        <title>Chromosome-scale assembly of Riccia fluitans.</title>
        <authorList>
            <person name="Paukszto L."/>
            <person name="Sawicki J."/>
            <person name="Karawczyk K."/>
            <person name="Piernik-Szablinska J."/>
            <person name="Szczecinska M."/>
            <person name="Mazdziarz M."/>
        </authorList>
    </citation>
    <scope>NUCLEOTIDE SEQUENCE [LARGE SCALE GENOMIC DNA]</scope>
    <source>
        <strain evidence="2">Rf_01</strain>
        <tissue evidence="2">Aerial parts of the thallus</tissue>
    </source>
</reference>
<evidence type="ECO:0000313" key="2">
    <source>
        <dbReference type="EMBL" id="KAL2620420.1"/>
    </source>
</evidence>